<protein>
    <submittedName>
        <fullName evidence="2">DUF3124 domain-containing protein</fullName>
    </submittedName>
</protein>
<proteinExistence type="predicted"/>
<name>A0ABS8NGZ1_9BACT</name>
<dbReference type="RefSeq" id="WP_230273778.1">
    <property type="nucleotide sequence ID" value="NZ_JAJKFW010000022.1"/>
</dbReference>
<dbReference type="EMBL" id="JAJKFW010000022">
    <property type="protein sequence ID" value="MCC9642826.1"/>
    <property type="molecule type" value="Genomic_DNA"/>
</dbReference>
<evidence type="ECO:0000313" key="2">
    <source>
        <dbReference type="EMBL" id="MCC9642826.1"/>
    </source>
</evidence>
<keyword evidence="1" id="KW-0472">Membrane</keyword>
<sequence>MSTNSREDRAEQVARHLKLLTFLFVVVPIVLLVIFIEFRFRSIEDSFPSRSPSVRDEARMELDSMPWRPVTGQRLYVPAYSHVYHQKGEPYLLTVTLNVRNTDVDNEIVITSVRYFDTSGKEIRSLLQKPLQLAPLAATEFVIERDDKSGGSGASFLVEWKAGTEVNQPIVETVMVDTSNTQGISFTAPAVAIRETKIDDDEIADDDLSLDASID</sequence>
<dbReference type="Pfam" id="PF11322">
    <property type="entry name" value="DUF3124"/>
    <property type="match status" value="1"/>
</dbReference>
<evidence type="ECO:0000313" key="3">
    <source>
        <dbReference type="Proteomes" id="UP001430306"/>
    </source>
</evidence>
<feature type="transmembrane region" description="Helical" evidence="1">
    <location>
        <begin position="20"/>
        <end position="40"/>
    </location>
</feature>
<organism evidence="2 3">
    <name type="scientific">Rhodopirellula halodulae</name>
    <dbReference type="NCBI Taxonomy" id="2894198"/>
    <lineage>
        <taxon>Bacteria</taxon>
        <taxon>Pseudomonadati</taxon>
        <taxon>Planctomycetota</taxon>
        <taxon>Planctomycetia</taxon>
        <taxon>Pirellulales</taxon>
        <taxon>Pirellulaceae</taxon>
        <taxon>Rhodopirellula</taxon>
    </lineage>
</organism>
<keyword evidence="1" id="KW-1133">Transmembrane helix</keyword>
<keyword evidence="1" id="KW-0812">Transmembrane</keyword>
<dbReference type="Proteomes" id="UP001430306">
    <property type="component" value="Unassembled WGS sequence"/>
</dbReference>
<gene>
    <name evidence="2" type="ORF">LOC71_11115</name>
</gene>
<accession>A0ABS8NGZ1</accession>
<dbReference type="InterPro" id="IPR021471">
    <property type="entry name" value="DUF3124"/>
</dbReference>
<evidence type="ECO:0000256" key="1">
    <source>
        <dbReference type="SAM" id="Phobius"/>
    </source>
</evidence>
<comment type="caution">
    <text evidence="2">The sequence shown here is derived from an EMBL/GenBank/DDBJ whole genome shotgun (WGS) entry which is preliminary data.</text>
</comment>
<keyword evidence="3" id="KW-1185">Reference proteome</keyword>
<reference evidence="2" key="1">
    <citation type="submission" date="2021-11" db="EMBL/GenBank/DDBJ databases">
        <title>Genome sequence.</title>
        <authorList>
            <person name="Sun Q."/>
        </authorList>
    </citation>
    <scope>NUCLEOTIDE SEQUENCE</scope>
    <source>
        <strain evidence="2">JC740</strain>
    </source>
</reference>